<keyword evidence="2" id="KW-1185">Reference proteome</keyword>
<name>A0AAD7CQW0_MYCRO</name>
<evidence type="ECO:0000313" key="1">
    <source>
        <dbReference type="EMBL" id="KAJ7659383.1"/>
    </source>
</evidence>
<reference evidence="1" key="1">
    <citation type="submission" date="2023-03" db="EMBL/GenBank/DDBJ databases">
        <title>Massive genome expansion in bonnet fungi (Mycena s.s.) driven by repeated elements and novel gene families across ecological guilds.</title>
        <authorList>
            <consortium name="Lawrence Berkeley National Laboratory"/>
            <person name="Harder C.B."/>
            <person name="Miyauchi S."/>
            <person name="Viragh M."/>
            <person name="Kuo A."/>
            <person name="Thoen E."/>
            <person name="Andreopoulos B."/>
            <person name="Lu D."/>
            <person name="Skrede I."/>
            <person name="Drula E."/>
            <person name="Henrissat B."/>
            <person name="Morin E."/>
            <person name="Kohler A."/>
            <person name="Barry K."/>
            <person name="LaButti K."/>
            <person name="Morin E."/>
            <person name="Salamov A."/>
            <person name="Lipzen A."/>
            <person name="Mereny Z."/>
            <person name="Hegedus B."/>
            <person name="Baldrian P."/>
            <person name="Stursova M."/>
            <person name="Weitz H."/>
            <person name="Taylor A."/>
            <person name="Grigoriev I.V."/>
            <person name="Nagy L.G."/>
            <person name="Martin F."/>
            <person name="Kauserud H."/>
        </authorList>
    </citation>
    <scope>NUCLEOTIDE SEQUENCE</scope>
    <source>
        <strain evidence="1">CBHHK067</strain>
    </source>
</reference>
<dbReference type="AlphaFoldDB" id="A0AAD7CQW0"/>
<gene>
    <name evidence="1" type="ORF">B0H17DRAFT_1145396</name>
</gene>
<dbReference type="EMBL" id="JARKIE010000272">
    <property type="protein sequence ID" value="KAJ7659383.1"/>
    <property type="molecule type" value="Genomic_DNA"/>
</dbReference>
<sequence>MPEYTNLVEIAQKALARRGTAESLNGSRIAASVPKRVGMRRAEFGGGYLQLHYSMMGVFNRNIKLQMIWLLLPPFLHRGLAESCWDTLLTAIHFTILSCIARYILCIPGAPLFKPTTSDARSSMATSTALSTAVMKELLNAGFGDSLDYLEGVTIH</sequence>
<comment type="caution">
    <text evidence="1">The sequence shown here is derived from an EMBL/GenBank/DDBJ whole genome shotgun (WGS) entry which is preliminary data.</text>
</comment>
<proteinExistence type="predicted"/>
<evidence type="ECO:0000313" key="2">
    <source>
        <dbReference type="Proteomes" id="UP001221757"/>
    </source>
</evidence>
<organism evidence="1 2">
    <name type="scientific">Mycena rosella</name>
    <name type="common">Pink bonnet</name>
    <name type="synonym">Agaricus rosellus</name>
    <dbReference type="NCBI Taxonomy" id="1033263"/>
    <lineage>
        <taxon>Eukaryota</taxon>
        <taxon>Fungi</taxon>
        <taxon>Dikarya</taxon>
        <taxon>Basidiomycota</taxon>
        <taxon>Agaricomycotina</taxon>
        <taxon>Agaricomycetes</taxon>
        <taxon>Agaricomycetidae</taxon>
        <taxon>Agaricales</taxon>
        <taxon>Marasmiineae</taxon>
        <taxon>Mycenaceae</taxon>
        <taxon>Mycena</taxon>
    </lineage>
</organism>
<accession>A0AAD7CQW0</accession>
<protein>
    <submittedName>
        <fullName evidence="1">Uncharacterized protein</fullName>
    </submittedName>
</protein>
<dbReference type="Proteomes" id="UP001221757">
    <property type="component" value="Unassembled WGS sequence"/>
</dbReference>